<dbReference type="Gene3D" id="3.30.420.10">
    <property type="entry name" value="Ribonuclease H-like superfamily/Ribonuclease H"/>
    <property type="match status" value="1"/>
</dbReference>
<evidence type="ECO:0000256" key="1">
    <source>
        <dbReference type="ARBA" id="ARBA00022670"/>
    </source>
</evidence>
<name>A0ABQ4X7G9_9ASTR</name>
<feature type="domain" description="Integrase catalytic" evidence="11">
    <location>
        <begin position="125"/>
        <end position="209"/>
    </location>
</feature>
<evidence type="ECO:0000256" key="3">
    <source>
        <dbReference type="ARBA" id="ARBA00022750"/>
    </source>
</evidence>
<dbReference type="InterPro" id="IPR001584">
    <property type="entry name" value="Integrase_cat-core"/>
</dbReference>
<dbReference type="SUPFAM" id="SSF53098">
    <property type="entry name" value="Ribonuclease H-like"/>
    <property type="match status" value="1"/>
</dbReference>
<accession>A0ABQ4X7G9</accession>
<keyword evidence="3" id="KW-0064">Aspartyl protease</keyword>
<evidence type="ECO:0000256" key="8">
    <source>
        <dbReference type="ARBA" id="ARBA00022932"/>
    </source>
</evidence>
<organism evidence="12 13">
    <name type="scientific">Tanacetum coccineum</name>
    <dbReference type="NCBI Taxonomy" id="301880"/>
    <lineage>
        <taxon>Eukaryota</taxon>
        <taxon>Viridiplantae</taxon>
        <taxon>Streptophyta</taxon>
        <taxon>Embryophyta</taxon>
        <taxon>Tracheophyta</taxon>
        <taxon>Spermatophyta</taxon>
        <taxon>Magnoliopsida</taxon>
        <taxon>eudicotyledons</taxon>
        <taxon>Gunneridae</taxon>
        <taxon>Pentapetalae</taxon>
        <taxon>asterids</taxon>
        <taxon>campanulids</taxon>
        <taxon>Asterales</taxon>
        <taxon>Asteraceae</taxon>
        <taxon>Asteroideae</taxon>
        <taxon>Anthemideae</taxon>
        <taxon>Anthemidinae</taxon>
        <taxon>Tanacetum</taxon>
    </lineage>
</organism>
<evidence type="ECO:0000256" key="6">
    <source>
        <dbReference type="ARBA" id="ARBA00022908"/>
    </source>
</evidence>
<protein>
    <submittedName>
        <fullName evidence="12">Retrotransposable element Tf2</fullName>
    </submittedName>
</protein>
<evidence type="ECO:0000259" key="11">
    <source>
        <dbReference type="PROSITE" id="PS50994"/>
    </source>
</evidence>
<evidence type="ECO:0000256" key="10">
    <source>
        <dbReference type="ARBA" id="ARBA00023172"/>
    </source>
</evidence>
<keyword evidence="4" id="KW-0378">Hydrolase</keyword>
<reference evidence="12" key="1">
    <citation type="journal article" date="2022" name="Int. J. Mol. Sci.">
        <title>Draft Genome of Tanacetum Coccineum: Genomic Comparison of Closely Related Tanacetum-Family Plants.</title>
        <authorList>
            <person name="Yamashiro T."/>
            <person name="Shiraishi A."/>
            <person name="Nakayama K."/>
            <person name="Satake H."/>
        </authorList>
    </citation>
    <scope>NUCLEOTIDE SEQUENCE</scope>
</reference>
<keyword evidence="10" id="KW-0233">DNA recombination</keyword>
<dbReference type="PROSITE" id="PS50994">
    <property type="entry name" value="INTEGRASE"/>
    <property type="match status" value="1"/>
</dbReference>
<keyword evidence="13" id="KW-1185">Reference proteome</keyword>
<dbReference type="Proteomes" id="UP001151760">
    <property type="component" value="Unassembled WGS sequence"/>
</dbReference>
<dbReference type="InterPro" id="IPR050951">
    <property type="entry name" value="Retrovirus_Pol_polyprotein"/>
</dbReference>
<comment type="caution">
    <text evidence="12">The sequence shown here is derived from an EMBL/GenBank/DDBJ whole genome shotgun (WGS) entry which is preliminary data.</text>
</comment>
<dbReference type="Gene3D" id="1.10.340.70">
    <property type="match status" value="1"/>
</dbReference>
<dbReference type="InterPro" id="IPR041588">
    <property type="entry name" value="Integrase_H2C2"/>
</dbReference>
<evidence type="ECO:0000313" key="12">
    <source>
        <dbReference type="EMBL" id="GJS61023.1"/>
    </source>
</evidence>
<dbReference type="Pfam" id="PF24626">
    <property type="entry name" value="SH3_Tf2-1"/>
    <property type="match status" value="1"/>
</dbReference>
<dbReference type="PANTHER" id="PTHR37984">
    <property type="entry name" value="PROTEIN CBG26694"/>
    <property type="match status" value="1"/>
</dbReference>
<keyword evidence="5" id="KW-0460">Magnesium</keyword>
<keyword evidence="7" id="KW-0695">RNA-directed DNA polymerase</keyword>
<evidence type="ECO:0000256" key="5">
    <source>
        <dbReference type="ARBA" id="ARBA00022842"/>
    </source>
</evidence>
<dbReference type="EMBL" id="BQNB010009260">
    <property type="protein sequence ID" value="GJS61023.1"/>
    <property type="molecule type" value="Genomic_DNA"/>
</dbReference>
<dbReference type="InterPro" id="IPR056924">
    <property type="entry name" value="SH3_Tf2-1"/>
</dbReference>
<dbReference type="Pfam" id="PF17921">
    <property type="entry name" value="Integrase_H2C2"/>
    <property type="match status" value="1"/>
</dbReference>
<dbReference type="InterPro" id="IPR012337">
    <property type="entry name" value="RNaseH-like_sf"/>
</dbReference>
<dbReference type="SUPFAM" id="SSF54160">
    <property type="entry name" value="Chromo domain-like"/>
    <property type="match status" value="1"/>
</dbReference>
<proteinExistence type="predicted"/>
<keyword evidence="6" id="KW-0229">DNA integration</keyword>
<dbReference type="InterPro" id="IPR016197">
    <property type="entry name" value="Chromo-like_dom_sf"/>
</dbReference>
<evidence type="ECO:0000256" key="7">
    <source>
        <dbReference type="ARBA" id="ARBA00022918"/>
    </source>
</evidence>
<dbReference type="InterPro" id="IPR036397">
    <property type="entry name" value="RNaseH_sf"/>
</dbReference>
<evidence type="ECO:0000313" key="13">
    <source>
        <dbReference type="Proteomes" id="UP001151760"/>
    </source>
</evidence>
<gene>
    <name evidence="12" type="ORF">Tco_0655807</name>
</gene>
<evidence type="ECO:0000256" key="2">
    <source>
        <dbReference type="ARBA" id="ARBA00022723"/>
    </source>
</evidence>
<keyword evidence="1" id="KW-0645">Protease</keyword>
<keyword evidence="2" id="KW-0479">Metal-binding</keyword>
<sequence length="411" mass="47076">MATMVVTVPTALFAKITASWTFDASIQTLLQSLQDGKMTKKRYTWSNGKLLRKNKSVIGKDEELRKELMAHFHGSSVGGHSSVKMTVHIMSSMLYWKGMGKDIKKFIHECIHCQRNKPDLAAYPRLLQPLPIPNTIWESISIDFIEALPRSQGYTVIFMVVDRLTKYAHFMPLSHPFTAAQVAQEFLDTVYKLRGLPTSIVSDKDKVFLIYGQPPPVHVPYLGGLSKVDAVDRTLEAREQAIQMLKFYLSRSQNRMKQQADKKRSDRVLKVRDWVFLKLQPHRQVSIRQGKQNKFSPKCFGLFQTLERIGQVAYMLKLPNYSQIHNVFHVSQLKPCKGNPQLAQVVELPSCNQEGLLEPEPIALWDRRVVKKNNVVVVYGLVQWSEGTKKDSTWEPFQELYAKFPSFAAHS</sequence>
<keyword evidence="8" id="KW-0808">Transferase</keyword>
<evidence type="ECO:0000256" key="4">
    <source>
        <dbReference type="ARBA" id="ARBA00022801"/>
    </source>
</evidence>
<dbReference type="PANTHER" id="PTHR37984:SF15">
    <property type="entry name" value="INTEGRASE CATALYTIC DOMAIN-CONTAINING PROTEIN"/>
    <property type="match status" value="1"/>
</dbReference>
<reference evidence="12" key="2">
    <citation type="submission" date="2022-01" db="EMBL/GenBank/DDBJ databases">
        <authorList>
            <person name="Yamashiro T."/>
            <person name="Shiraishi A."/>
            <person name="Satake H."/>
            <person name="Nakayama K."/>
        </authorList>
    </citation>
    <scope>NUCLEOTIDE SEQUENCE</scope>
</reference>
<evidence type="ECO:0000256" key="9">
    <source>
        <dbReference type="ARBA" id="ARBA00023125"/>
    </source>
</evidence>
<keyword evidence="8" id="KW-0548">Nucleotidyltransferase</keyword>
<keyword evidence="9" id="KW-0238">DNA-binding</keyword>
<keyword evidence="8" id="KW-0239">DNA-directed DNA polymerase</keyword>